<comment type="caution">
    <text evidence="1">The sequence shown here is derived from an EMBL/GenBank/DDBJ whole genome shotgun (WGS) entry which is preliminary data.</text>
</comment>
<evidence type="ECO:0000313" key="2">
    <source>
        <dbReference type="Proteomes" id="UP000477951"/>
    </source>
</evidence>
<organism evidence="1 2">
    <name type="scientific">Agrobacterium vitis</name>
    <name type="common">Rhizobium vitis</name>
    <dbReference type="NCBI Taxonomy" id="373"/>
    <lineage>
        <taxon>Bacteria</taxon>
        <taxon>Pseudomonadati</taxon>
        <taxon>Pseudomonadota</taxon>
        <taxon>Alphaproteobacteria</taxon>
        <taxon>Hyphomicrobiales</taxon>
        <taxon>Rhizobiaceae</taxon>
        <taxon>Rhizobium/Agrobacterium group</taxon>
        <taxon>Agrobacterium</taxon>
    </lineage>
</organism>
<dbReference type="EMBL" id="WPHR01000048">
    <property type="protein sequence ID" value="MUZ76093.1"/>
    <property type="molecule type" value="Genomic_DNA"/>
</dbReference>
<reference evidence="1 2" key="1">
    <citation type="submission" date="2019-12" db="EMBL/GenBank/DDBJ databases">
        <title>Whole-genome sequencing of Allorhizobium vitis.</title>
        <authorList>
            <person name="Gan H.M."/>
            <person name="Szegedi E."/>
            <person name="Burr T."/>
            <person name="Savka M.A."/>
        </authorList>
    </citation>
    <scope>NUCLEOTIDE SEQUENCE [LARGE SCALE GENOMIC DNA]</scope>
    <source>
        <strain evidence="1 2">CG516</strain>
    </source>
</reference>
<sequence length="81" mass="9317">MSFHIKGDDVRELAEQLQKLAGQPSMADAIRLALRNEIARRRSTQSIVDKVAELQRSVQADFGGHKVEFDMKEFWDQDEDN</sequence>
<dbReference type="InterPro" id="IPR011660">
    <property type="entry name" value="VapB-like"/>
</dbReference>
<dbReference type="Pfam" id="PF07704">
    <property type="entry name" value="PSK_trans_fac"/>
    <property type="match status" value="1"/>
</dbReference>
<name>A0A6L6VJT8_AGRVI</name>
<proteinExistence type="predicted"/>
<dbReference type="AlphaFoldDB" id="A0A6L6VJT8"/>
<dbReference type="RefSeq" id="WP_156616564.1">
    <property type="nucleotide sequence ID" value="NZ_WPHR01000048.1"/>
</dbReference>
<evidence type="ECO:0000313" key="1">
    <source>
        <dbReference type="EMBL" id="MUZ76093.1"/>
    </source>
</evidence>
<gene>
    <name evidence="1" type="ORF">GOZ90_25965</name>
</gene>
<protein>
    <submittedName>
        <fullName evidence="1">Histidinol dehydrogenase</fullName>
    </submittedName>
</protein>
<dbReference type="Proteomes" id="UP000477951">
    <property type="component" value="Unassembled WGS sequence"/>
</dbReference>
<accession>A0A6L6VJT8</accession>